<dbReference type="InterPro" id="IPR002678">
    <property type="entry name" value="DUF34/NIF3"/>
</dbReference>
<feature type="binding site" evidence="4">
    <location>
        <position position="257"/>
    </location>
    <ligand>
        <name>a divalent metal cation</name>
        <dbReference type="ChEBI" id="CHEBI:60240"/>
        <label>1</label>
    </ligand>
</feature>
<dbReference type="AlphaFoldDB" id="A0A9X4AJ87"/>
<reference evidence="5" key="1">
    <citation type="submission" date="2022-06" db="EMBL/GenBank/DDBJ databases">
        <title>Aquibacillus sp. a new bacterium isolated from soil saline samples.</title>
        <authorList>
            <person name="Galisteo C."/>
            <person name="De La Haba R."/>
            <person name="Sanchez-Porro C."/>
            <person name="Ventosa A."/>
        </authorList>
    </citation>
    <scope>NUCLEOTIDE SEQUENCE</scope>
    <source>
        <strain evidence="5">JCM 12387</strain>
    </source>
</reference>
<dbReference type="EMBL" id="JAMQJZ010000011">
    <property type="protein sequence ID" value="MDC3421524.1"/>
    <property type="molecule type" value="Genomic_DNA"/>
</dbReference>
<name>A0A9X4AJ87_9BACI</name>
<comment type="caution">
    <text evidence="5">The sequence shown here is derived from an EMBL/GenBank/DDBJ whole genome shotgun (WGS) entry which is preliminary data.</text>
</comment>
<feature type="binding site" evidence="4">
    <location>
        <position position="64"/>
    </location>
    <ligand>
        <name>a divalent metal cation</name>
        <dbReference type="ChEBI" id="CHEBI:60240"/>
        <label>2</label>
    </ligand>
</feature>
<dbReference type="RefSeq" id="WP_259870136.1">
    <property type="nucleotide sequence ID" value="NZ_JAMQJZ010000011.1"/>
</dbReference>
<dbReference type="Gene3D" id="3.40.1390.30">
    <property type="entry name" value="NIF3 (NGG1p interacting factor 3)-like"/>
    <property type="match status" value="2"/>
</dbReference>
<dbReference type="InterPro" id="IPR036069">
    <property type="entry name" value="DUF34/NIF3_sf"/>
</dbReference>
<dbReference type="PANTHER" id="PTHR13799:SF14">
    <property type="entry name" value="GTP CYCLOHYDROLASE 1 TYPE 2 HOMOLOG"/>
    <property type="match status" value="1"/>
</dbReference>
<evidence type="ECO:0000256" key="4">
    <source>
        <dbReference type="PIRSR" id="PIRSR602678-1"/>
    </source>
</evidence>
<comment type="similarity">
    <text evidence="1">Belongs to the GTP cyclohydrolase I type 2/NIF3 family.</text>
</comment>
<accession>A0A9X4AJ87</accession>
<evidence type="ECO:0000313" key="6">
    <source>
        <dbReference type="Proteomes" id="UP001145072"/>
    </source>
</evidence>
<dbReference type="PANTHER" id="PTHR13799">
    <property type="entry name" value="NGG1 INTERACTING FACTOR 3"/>
    <property type="match status" value="1"/>
</dbReference>
<dbReference type="Proteomes" id="UP001145072">
    <property type="component" value="Unassembled WGS sequence"/>
</dbReference>
<organism evidence="5 6">
    <name type="scientific">Aquibacillus koreensis</name>
    <dbReference type="NCBI Taxonomy" id="279446"/>
    <lineage>
        <taxon>Bacteria</taxon>
        <taxon>Bacillati</taxon>
        <taxon>Bacillota</taxon>
        <taxon>Bacilli</taxon>
        <taxon>Bacillales</taxon>
        <taxon>Bacillaceae</taxon>
        <taxon>Aquibacillus</taxon>
    </lineage>
</organism>
<evidence type="ECO:0000256" key="2">
    <source>
        <dbReference type="ARBA" id="ARBA00022112"/>
    </source>
</evidence>
<feature type="binding site" evidence="4">
    <location>
        <position position="253"/>
    </location>
    <ligand>
        <name>a divalent metal cation</name>
        <dbReference type="ChEBI" id="CHEBI:60240"/>
        <label>1</label>
    </ligand>
</feature>
<dbReference type="SUPFAM" id="SSF102705">
    <property type="entry name" value="NIF3 (NGG1p interacting factor 3)-like"/>
    <property type="match status" value="1"/>
</dbReference>
<gene>
    <name evidence="5" type="ORF">NC661_14200</name>
</gene>
<evidence type="ECO:0000256" key="3">
    <source>
        <dbReference type="ARBA" id="ARBA00022723"/>
    </source>
</evidence>
<keyword evidence="3 4" id="KW-0479">Metal-binding</keyword>
<evidence type="ECO:0000256" key="1">
    <source>
        <dbReference type="ARBA" id="ARBA00006964"/>
    </source>
</evidence>
<dbReference type="GO" id="GO:0046872">
    <property type="term" value="F:metal ion binding"/>
    <property type="evidence" value="ECO:0007669"/>
    <property type="project" value="UniProtKB-KW"/>
</dbReference>
<dbReference type="GO" id="GO:0005737">
    <property type="term" value="C:cytoplasm"/>
    <property type="evidence" value="ECO:0007669"/>
    <property type="project" value="TreeGrafter"/>
</dbReference>
<proteinExistence type="inferred from homology"/>
<evidence type="ECO:0000313" key="5">
    <source>
        <dbReference type="EMBL" id="MDC3421524.1"/>
    </source>
</evidence>
<sequence length="289" mass="33029">MNVKEVIENVISHTCGDFRLDSTGDKLICGDYNTEVKGIVTTFMATVDVITQAIDLGANFIITHEPTFYTGNDELDWLYEDPLYLSKKKLIENNNIAIWRFHDYMHLGETDKIYDGLIKVLNWDDKAPDQKDKDTITNVNNNPSQLNEIMKDRLSIYEIEGESLAELASFFKDKLSMNTIQIVGDPEMKCQRVGILVGGGSLGLGREQMPMEWIREHNVDVVVCGEILEWTLCAYINDAKMLGLNKGMIVLGHERSEEWGMKYMQEWLKPLVNDCPVTFIDAKEPFIYL</sequence>
<keyword evidence="6" id="KW-1185">Reference proteome</keyword>
<dbReference type="Pfam" id="PF01784">
    <property type="entry name" value="DUF34_NIF3"/>
    <property type="match status" value="1"/>
</dbReference>
<protein>
    <recommendedName>
        <fullName evidence="2">GTP cyclohydrolase 1 type 2 homolog</fullName>
    </recommendedName>
</protein>